<accession>K8P2M3</accession>
<keyword evidence="1" id="KW-1133">Transmembrane helix</keyword>
<dbReference type="PATRIC" id="fig|883079.3.peg.3729"/>
<dbReference type="Pfam" id="PF14067">
    <property type="entry name" value="LssY_C"/>
    <property type="match status" value="1"/>
</dbReference>
<dbReference type="OrthoDB" id="3725455at2"/>
<name>K8P2M3_9BRAD</name>
<keyword evidence="1" id="KW-0472">Membrane</keyword>
<evidence type="ECO:0000259" key="2">
    <source>
        <dbReference type="Pfam" id="PF14067"/>
    </source>
</evidence>
<keyword evidence="4" id="KW-1185">Reference proteome</keyword>
<feature type="domain" description="LssY-like C-terminal" evidence="2">
    <location>
        <begin position="53"/>
        <end position="233"/>
    </location>
</feature>
<feature type="transmembrane region" description="Helical" evidence="1">
    <location>
        <begin position="20"/>
        <end position="41"/>
    </location>
</feature>
<evidence type="ECO:0000256" key="1">
    <source>
        <dbReference type="SAM" id="Phobius"/>
    </source>
</evidence>
<dbReference type="Proteomes" id="UP000001095">
    <property type="component" value="Unassembled WGS sequence"/>
</dbReference>
<evidence type="ECO:0000313" key="4">
    <source>
        <dbReference type="Proteomes" id="UP000001095"/>
    </source>
</evidence>
<gene>
    <name evidence="3" type="ORF">HMPREF9696_03655</name>
</gene>
<protein>
    <recommendedName>
        <fullName evidence="2">LssY-like C-terminal domain-containing protein</fullName>
    </recommendedName>
</protein>
<reference evidence="3 4" key="1">
    <citation type="submission" date="2012-04" db="EMBL/GenBank/DDBJ databases">
        <title>The Genome Sequence of Afipia clevelandensis ATCC 49720.</title>
        <authorList>
            <consortium name="The Broad Institute Genome Sequencing Platform"/>
            <person name="Earl A."/>
            <person name="Ward D."/>
            <person name="Feldgarden M."/>
            <person name="Gevers D."/>
            <person name="Huys G."/>
            <person name="Walker B."/>
            <person name="Young S.K."/>
            <person name="Zeng Q."/>
            <person name="Gargeya S."/>
            <person name="Fitzgerald M."/>
            <person name="Haas B."/>
            <person name="Abouelleil A."/>
            <person name="Alvarado L."/>
            <person name="Arachchi H.M."/>
            <person name="Berlin A."/>
            <person name="Chapman S.B."/>
            <person name="Goldberg J."/>
            <person name="Griggs A."/>
            <person name="Gujja S."/>
            <person name="Hansen M."/>
            <person name="Howarth C."/>
            <person name="Imamovic A."/>
            <person name="Larimer J."/>
            <person name="McCowen C."/>
            <person name="Montmayeur A."/>
            <person name="Murphy C."/>
            <person name="Neiman D."/>
            <person name="Pearson M."/>
            <person name="Priest M."/>
            <person name="Roberts A."/>
            <person name="Saif S."/>
            <person name="Shea T."/>
            <person name="Sisk P."/>
            <person name="Sykes S."/>
            <person name="Wortman J."/>
            <person name="Nusbaum C."/>
            <person name="Birren B."/>
        </authorList>
    </citation>
    <scope>NUCLEOTIDE SEQUENCE [LARGE SCALE GENOMIC DNA]</scope>
    <source>
        <strain evidence="3 4">ATCC 49720</strain>
    </source>
</reference>
<dbReference type="HOGENOM" id="CLU_077952_0_0_5"/>
<dbReference type="InterPro" id="IPR025902">
    <property type="entry name" value="LssY-like-C_dom"/>
</dbReference>
<keyword evidence="1" id="KW-0812">Transmembrane</keyword>
<dbReference type="EMBL" id="AGWY01000015">
    <property type="protein sequence ID" value="EKS32678.1"/>
    <property type="molecule type" value="Genomic_DNA"/>
</dbReference>
<comment type="caution">
    <text evidence="3">The sequence shown here is derived from an EMBL/GenBank/DDBJ whole genome shotgun (WGS) entry which is preliminary data.</text>
</comment>
<sequence length="278" mass="30928">MSPAGPARRRWSRNMKRTLIVLGFFLVVYGAIAYILLPSFWRHYEHQKKLDGLPMVTVTAQGIPADPINVGLVGSSSDVLCAMREAGWTPADPITLRSSLEISGSVLLDRPYPRAPVSPLYYDGRREDFAFEKPVGKSADQRHHIRLWMVLKDGEEKRPVWLGAATFDRGVGFSHYTGAVTHHIAPDVDAERQLIETDLQAAGMIEARYTVAGVGPTLNGRNGEGDPYYTDGEVWMMRLVEGCARRNKPPVVLSGPAANELKDAIWKSVANLYRRTQQ</sequence>
<proteinExistence type="predicted"/>
<organism evidence="3 4">
    <name type="scientific">Afipia clevelandensis ATCC 49720</name>
    <dbReference type="NCBI Taxonomy" id="883079"/>
    <lineage>
        <taxon>Bacteria</taxon>
        <taxon>Pseudomonadati</taxon>
        <taxon>Pseudomonadota</taxon>
        <taxon>Alphaproteobacteria</taxon>
        <taxon>Hyphomicrobiales</taxon>
        <taxon>Nitrobacteraceae</taxon>
        <taxon>Afipia</taxon>
    </lineage>
</organism>
<evidence type="ECO:0000313" key="3">
    <source>
        <dbReference type="EMBL" id="EKS32678.1"/>
    </source>
</evidence>
<dbReference type="AlphaFoldDB" id="K8P2M3"/>